<feature type="domain" description="Glycosyl transferase family 1" evidence="1">
    <location>
        <begin position="65"/>
        <end position="219"/>
    </location>
</feature>
<evidence type="ECO:0000313" key="2">
    <source>
        <dbReference type="EMBL" id="GAH87044.1"/>
    </source>
</evidence>
<dbReference type="EMBL" id="BARU01036022">
    <property type="protein sequence ID" value="GAH87044.1"/>
    <property type="molecule type" value="Genomic_DNA"/>
</dbReference>
<sequence>GILKANTISTYPSSIINGYFALYGIKNADLLIVQNQHQQQLLRKNFGRDSVIITNGHHVPPPPFKKADPPIISWVANIKTLKQPELFIKLAENCQDLNVRFLYAGRLTSGPYQKMLLEKTSKLSNLEYLGEIPFEETNDLLSKSSIFVNTSITEGFSNTYIQAWMRETPVVILNCNPDDVIKIHKLGFHSGSFQQLTEDIRYLIENEDARREMGKKAREYALKNHDIEKIGKKYFKVFERLVNE</sequence>
<proteinExistence type="predicted"/>
<evidence type="ECO:0000259" key="1">
    <source>
        <dbReference type="Pfam" id="PF00534"/>
    </source>
</evidence>
<dbReference type="PANTHER" id="PTHR12526:SF630">
    <property type="entry name" value="GLYCOSYLTRANSFERASE"/>
    <property type="match status" value="1"/>
</dbReference>
<dbReference type="PANTHER" id="PTHR12526">
    <property type="entry name" value="GLYCOSYLTRANSFERASE"/>
    <property type="match status" value="1"/>
</dbReference>
<dbReference type="InterPro" id="IPR001296">
    <property type="entry name" value="Glyco_trans_1"/>
</dbReference>
<gene>
    <name evidence="2" type="ORF">S03H2_56327</name>
</gene>
<protein>
    <recommendedName>
        <fullName evidence="1">Glycosyl transferase family 1 domain-containing protein</fullName>
    </recommendedName>
</protein>
<feature type="non-terminal residue" evidence="2">
    <location>
        <position position="1"/>
    </location>
</feature>
<dbReference type="GO" id="GO:0016757">
    <property type="term" value="F:glycosyltransferase activity"/>
    <property type="evidence" value="ECO:0007669"/>
    <property type="project" value="InterPro"/>
</dbReference>
<dbReference type="SUPFAM" id="SSF53756">
    <property type="entry name" value="UDP-Glycosyltransferase/glycogen phosphorylase"/>
    <property type="match status" value="1"/>
</dbReference>
<dbReference type="Gene3D" id="3.40.50.2000">
    <property type="entry name" value="Glycogen Phosphorylase B"/>
    <property type="match status" value="2"/>
</dbReference>
<dbReference type="AlphaFoldDB" id="X1KA00"/>
<dbReference type="CDD" id="cd03801">
    <property type="entry name" value="GT4_PimA-like"/>
    <property type="match status" value="1"/>
</dbReference>
<name>X1KA00_9ZZZZ</name>
<reference evidence="2" key="1">
    <citation type="journal article" date="2014" name="Front. Microbiol.">
        <title>High frequency of phylogenetically diverse reductive dehalogenase-homologous genes in deep subseafloor sedimentary metagenomes.</title>
        <authorList>
            <person name="Kawai M."/>
            <person name="Futagami T."/>
            <person name="Toyoda A."/>
            <person name="Takaki Y."/>
            <person name="Nishi S."/>
            <person name="Hori S."/>
            <person name="Arai W."/>
            <person name="Tsubouchi T."/>
            <person name="Morono Y."/>
            <person name="Uchiyama I."/>
            <person name="Ito T."/>
            <person name="Fujiyama A."/>
            <person name="Inagaki F."/>
            <person name="Takami H."/>
        </authorList>
    </citation>
    <scope>NUCLEOTIDE SEQUENCE</scope>
    <source>
        <strain evidence="2">Expedition CK06-06</strain>
    </source>
</reference>
<comment type="caution">
    <text evidence="2">The sequence shown here is derived from an EMBL/GenBank/DDBJ whole genome shotgun (WGS) entry which is preliminary data.</text>
</comment>
<organism evidence="2">
    <name type="scientific">marine sediment metagenome</name>
    <dbReference type="NCBI Taxonomy" id="412755"/>
    <lineage>
        <taxon>unclassified sequences</taxon>
        <taxon>metagenomes</taxon>
        <taxon>ecological metagenomes</taxon>
    </lineage>
</organism>
<dbReference type="Pfam" id="PF00534">
    <property type="entry name" value="Glycos_transf_1"/>
    <property type="match status" value="1"/>
</dbReference>
<accession>X1KA00</accession>